<sequence length="322" mass="36664">MTACGACRALEAHNKRFKLSRVNSLVVMIELDNHMMIRRQRSYLYIDAIVPVRASVSAVVSIAGYEEMQMSSESYDGYHPMHHIYPQSGAGLECEAQSTAPLRPYERATPPAFMRVVKRRNTANKKERRRTQSINTAFSDLRECIPNVPADTKLSKVSCRQTLPTTGRRQRLAAIVRSESSQIKTLRLATSYISYLMRVLESDGEPAGGFCADLRHPAPRRRQHDATQVHDALRRRDNVVPKHYSHVVYGPLDSRTERRARPRLNWARATCPFMASSVYAGAVFTRRRVVLYRFLPKYPPRERRVLCLLRNKSSGFGVGDGE</sequence>
<dbReference type="Gene3D" id="4.10.280.10">
    <property type="entry name" value="Helix-loop-helix DNA-binding domain"/>
    <property type="match status" value="1"/>
</dbReference>
<dbReference type="InterPro" id="IPR011598">
    <property type="entry name" value="bHLH_dom"/>
</dbReference>
<reference evidence="2 3" key="1">
    <citation type="journal article" date="2019" name="Commun. Biol.">
        <title>The bagworm genome reveals a unique fibroin gene that provides high tensile strength.</title>
        <authorList>
            <person name="Kono N."/>
            <person name="Nakamura H."/>
            <person name="Ohtoshi R."/>
            <person name="Tomita M."/>
            <person name="Numata K."/>
            <person name="Arakawa K."/>
        </authorList>
    </citation>
    <scope>NUCLEOTIDE SEQUENCE [LARGE SCALE GENOMIC DNA]</scope>
</reference>
<evidence type="ECO:0000313" key="3">
    <source>
        <dbReference type="Proteomes" id="UP000299102"/>
    </source>
</evidence>
<organism evidence="2 3">
    <name type="scientific">Eumeta variegata</name>
    <name type="common">Bagworm moth</name>
    <name type="synonym">Eumeta japonica</name>
    <dbReference type="NCBI Taxonomy" id="151549"/>
    <lineage>
        <taxon>Eukaryota</taxon>
        <taxon>Metazoa</taxon>
        <taxon>Ecdysozoa</taxon>
        <taxon>Arthropoda</taxon>
        <taxon>Hexapoda</taxon>
        <taxon>Insecta</taxon>
        <taxon>Pterygota</taxon>
        <taxon>Neoptera</taxon>
        <taxon>Endopterygota</taxon>
        <taxon>Lepidoptera</taxon>
        <taxon>Glossata</taxon>
        <taxon>Ditrysia</taxon>
        <taxon>Tineoidea</taxon>
        <taxon>Psychidae</taxon>
        <taxon>Oiketicinae</taxon>
        <taxon>Eumeta</taxon>
    </lineage>
</organism>
<dbReference type="Proteomes" id="UP000299102">
    <property type="component" value="Unassembled WGS sequence"/>
</dbReference>
<dbReference type="GO" id="GO:0032502">
    <property type="term" value="P:developmental process"/>
    <property type="evidence" value="ECO:0007669"/>
    <property type="project" value="TreeGrafter"/>
</dbReference>
<comment type="caution">
    <text evidence="2">The sequence shown here is derived from an EMBL/GenBank/DDBJ whole genome shotgun (WGS) entry which is preliminary data.</text>
</comment>
<dbReference type="SUPFAM" id="SSF47459">
    <property type="entry name" value="HLH, helix-loop-helix DNA-binding domain"/>
    <property type="match status" value="1"/>
</dbReference>
<dbReference type="PROSITE" id="PS50888">
    <property type="entry name" value="BHLH"/>
    <property type="match status" value="1"/>
</dbReference>
<dbReference type="PANTHER" id="PTHR23349">
    <property type="entry name" value="BASIC HELIX-LOOP-HELIX TRANSCRIPTION FACTOR, TWIST"/>
    <property type="match status" value="1"/>
</dbReference>
<feature type="domain" description="BHLH" evidence="1">
    <location>
        <begin position="118"/>
        <end position="196"/>
    </location>
</feature>
<gene>
    <name evidence="2" type="primary">hand2</name>
    <name evidence="2" type="ORF">EVAR_103891_1</name>
</gene>
<name>A0A4C1ZJI5_EUMVA</name>
<dbReference type="SMART" id="SM00353">
    <property type="entry name" value="HLH"/>
    <property type="match status" value="1"/>
</dbReference>
<evidence type="ECO:0000259" key="1">
    <source>
        <dbReference type="PROSITE" id="PS50888"/>
    </source>
</evidence>
<dbReference type="InterPro" id="IPR036638">
    <property type="entry name" value="HLH_DNA-bd_sf"/>
</dbReference>
<dbReference type="AlphaFoldDB" id="A0A4C1ZJI5"/>
<dbReference type="PANTHER" id="PTHR23349:SF68">
    <property type="entry name" value="FI14601P"/>
    <property type="match status" value="1"/>
</dbReference>
<keyword evidence="3" id="KW-1185">Reference proteome</keyword>
<evidence type="ECO:0000313" key="2">
    <source>
        <dbReference type="EMBL" id="GBP88646.1"/>
    </source>
</evidence>
<dbReference type="CDD" id="cd11466">
    <property type="entry name" value="bHLH_TS_HAND"/>
    <property type="match status" value="1"/>
</dbReference>
<protein>
    <submittedName>
        <fullName evidence="2">Heart-and neural crest derivatives-expressed protein 2</fullName>
    </submittedName>
</protein>
<proteinExistence type="predicted"/>
<dbReference type="InterPro" id="IPR050283">
    <property type="entry name" value="E-box_TF_Regulators"/>
</dbReference>
<accession>A0A4C1ZJI5</accession>
<dbReference type="EMBL" id="BGZK01001947">
    <property type="protein sequence ID" value="GBP88646.1"/>
    <property type="molecule type" value="Genomic_DNA"/>
</dbReference>
<dbReference type="GO" id="GO:0000977">
    <property type="term" value="F:RNA polymerase II transcription regulatory region sequence-specific DNA binding"/>
    <property type="evidence" value="ECO:0007669"/>
    <property type="project" value="TreeGrafter"/>
</dbReference>
<dbReference type="GO" id="GO:0046983">
    <property type="term" value="F:protein dimerization activity"/>
    <property type="evidence" value="ECO:0007669"/>
    <property type="project" value="InterPro"/>
</dbReference>
<dbReference type="STRING" id="151549.A0A4C1ZJI5"/>
<dbReference type="Pfam" id="PF00010">
    <property type="entry name" value="HLH"/>
    <property type="match status" value="1"/>
</dbReference>
<dbReference type="OrthoDB" id="10055449at2759"/>
<dbReference type="GO" id="GO:0000981">
    <property type="term" value="F:DNA-binding transcription factor activity, RNA polymerase II-specific"/>
    <property type="evidence" value="ECO:0007669"/>
    <property type="project" value="TreeGrafter"/>
</dbReference>